<evidence type="ECO:0000313" key="4">
    <source>
        <dbReference type="EMBL" id="KZT23802.1"/>
    </source>
</evidence>
<dbReference type="AlphaFoldDB" id="A0A165RH45"/>
<evidence type="ECO:0000256" key="3">
    <source>
        <dbReference type="SAM" id="SignalP"/>
    </source>
</evidence>
<dbReference type="InParanoid" id="A0A165RH45"/>
<keyword evidence="2" id="KW-1133">Transmembrane helix</keyword>
<gene>
    <name evidence="4" type="ORF">NEOLEDRAFT_1179793</name>
</gene>
<dbReference type="EMBL" id="KV425582">
    <property type="protein sequence ID" value="KZT23802.1"/>
    <property type="molecule type" value="Genomic_DNA"/>
</dbReference>
<proteinExistence type="predicted"/>
<organism evidence="4 5">
    <name type="scientific">Neolentinus lepideus HHB14362 ss-1</name>
    <dbReference type="NCBI Taxonomy" id="1314782"/>
    <lineage>
        <taxon>Eukaryota</taxon>
        <taxon>Fungi</taxon>
        <taxon>Dikarya</taxon>
        <taxon>Basidiomycota</taxon>
        <taxon>Agaricomycotina</taxon>
        <taxon>Agaricomycetes</taxon>
        <taxon>Gloeophyllales</taxon>
        <taxon>Gloeophyllaceae</taxon>
        <taxon>Neolentinus</taxon>
    </lineage>
</organism>
<dbReference type="OrthoDB" id="3245657at2759"/>
<feature type="region of interest" description="Disordered" evidence="1">
    <location>
        <begin position="413"/>
        <end position="451"/>
    </location>
</feature>
<evidence type="ECO:0000256" key="1">
    <source>
        <dbReference type="SAM" id="MobiDB-lite"/>
    </source>
</evidence>
<keyword evidence="5" id="KW-1185">Reference proteome</keyword>
<keyword evidence="2" id="KW-0472">Membrane</keyword>
<feature type="signal peptide" evidence="3">
    <location>
        <begin position="1"/>
        <end position="21"/>
    </location>
</feature>
<feature type="region of interest" description="Disordered" evidence="1">
    <location>
        <begin position="327"/>
        <end position="353"/>
    </location>
</feature>
<keyword evidence="3" id="KW-0732">Signal</keyword>
<evidence type="ECO:0000313" key="5">
    <source>
        <dbReference type="Proteomes" id="UP000076761"/>
    </source>
</evidence>
<accession>A0A165RH45</accession>
<feature type="chain" id="PRO_5007865780" evidence="3">
    <location>
        <begin position="22"/>
        <end position="451"/>
    </location>
</feature>
<dbReference type="STRING" id="1314782.A0A165RH45"/>
<feature type="transmembrane region" description="Helical" evidence="2">
    <location>
        <begin position="218"/>
        <end position="241"/>
    </location>
</feature>
<keyword evidence="2" id="KW-0812">Transmembrane</keyword>
<evidence type="ECO:0000256" key="2">
    <source>
        <dbReference type="SAM" id="Phobius"/>
    </source>
</evidence>
<reference evidence="4 5" key="1">
    <citation type="journal article" date="2016" name="Mol. Biol. Evol.">
        <title>Comparative Genomics of Early-Diverging Mushroom-Forming Fungi Provides Insights into the Origins of Lignocellulose Decay Capabilities.</title>
        <authorList>
            <person name="Nagy L.G."/>
            <person name="Riley R."/>
            <person name="Tritt A."/>
            <person name="Adam C."/>
            <person name="Daum C."/>
            <person name="Floudas D."/>
            <person name="Sun H."/>
            <person name="Yadav J.S."/>
            <person name="Pangilinan J."/>
            <person name="Larsson K.H."/>
            <person name="Matsuura K."/>
            <person name="Barry K."/>
            <person name="Labutti K."/>
            <person name="Kuo R."/>
            <person name="Ohm R.A."/>
            <person name="Bhattacharya S.S."/>
            <person name="Shirouzu T."/>
            <person name="Yoshinaga Y."/>
            <person name="Martin F.M."/>
            <person name="Grigoriev I.V."/>
            <person name="Hibbett D.S."/>
        </authorList>
    </citation>
    <scope>NUCLEOTIDE SEQUENCE [LARGE SCALE GENOMIC DNA]</scope>
    <source>
        <strain evidence="4 5">HHB14362 ss-1</strain>
    </source>
</reference>
<sequence length="451" mass="49352">MRKQGWILAGFFFHHLHHVLAALTNITVDDTSGDPTTGAQVAYFPAGVWNVGQDCVGCTAHPDPSQMYMGTWHDATFVPATGDDPNSTVVSLSVPFNGSAVYVYCVLTFTYDHPAGNSDMQFWIDNDIVGEFELPGNGSMNYDYNFPVYVNESIEAGPHTFRLETGHNNTKSLVLFDYLVYSYDDGTRNSSSSFQSSSQRSHRLGQTRHNLSKKLTTIIAVVVSLVVVLLIAAAIILFILFRRWRRTNALKSATDPTTTVVPREGPGDRWLANHAKEKPLPPLHTDDGPPQSIAYSDQQLYWLTRDPYPTALLSSASLVSSATSTHSSPFAFHPPPRSTSVLSRPLPTPVAMPSSPTNAPSVYLSSVSPFLSAGGHLTRTSTRATHGTIASSIAPYSDPHPPEEDIVFESDLSRHGAGPASIMTERSERSIPPSYHDSWGQNKEASRRLSF</sequence>
<dbReference type="Proteomes" id="UP000076761">
    <property type="component" value="Unassembled WGS sequence"/>
</dbReference>
<name>A0A165RH45_9AGAM</name>
<protein>
    <submittedName>
        <fullName evidence="4">Uncharacterized protein</fullName>
    </submittedName>
</protein>